<evidence type="ECO:0000313" key="1">
    <source>
        <dbReference type="EMBL" id="CAG8604464.1"/>
    </source>
</evidence>
<name>A0ACA9MRE5_9GLOM</name>
<accession>A0ACA9MRE5</accession>
<protein>
    <submittedName>
        <fullName evidence="1">11457_t:CDS:1</fullName>
    </submittedName>
</protein>
<evidence type="ECO:0000313" key="2">
    <source>
        <dbReference type="Proteomes" id="UP000789702"/>
    </source>
</evidence>
<keyword evidence="2" id="KW-1185">Reference proteome</keyword>
<sequence length="56" mass="6082">MILTGGTINVTTILTRWNIPVCVTSTVPLASGTCNDRGLCKKGIEVEKDEHKKLLL</sequence>
<reference evidence="1" key="1">
    <citation type="submission" date="2021-06" db="EMBL/GenBank/DDBJ databases">
        <authorList>
            <person name="Kallberg Y."/>
            <person name="Tangrot J."/>
            <person name="Rosling A."/>
        </authorList>
    </citation>
    <scope>NUCLEOTIDE SEQUENCE</scope>
    <source>
        <strain evidence="1">IL203A</strain>
    </source>
</reference>
<dbReference type="Proteomes" id="UP000789702">
    <property type="component" value="Unassembled WGS sequence"/>
</dbReference>
<proteinExistence type="predicted"/>
<dbReference type="EMBL" id="CAJVPU010010307">
    <property type="protein sequence ID" value="CAG8604464.1"/>
    <property type="molecule type" value="Genomic_DNA"/>
</dbReference>
<comment type="caution">
    <text evidence="1">The sequence shown here is derived from an EMBL/GenBank/DDBJ whole genome shotgun (WGS) entry which is preliminary data.</text>
</comment>
<feature type="non-terminal residue" evidence="1">
    <location>
        <position position="56"/>
    </location>
</feature>
<gene>
    <name evidence="1" type="ORF">DHETER_LOCUS7386</name>
</gene>
<organism evidence="1 2">
    <name type="scientific">Dentiscutata heterogama</name>
    <dbReference type="NCBI Taxonomy" id="1316150"/>
    <lineage>
        <taxon>Eukaryota</taxon>
        <taxon>Fungi</taxon>
        <taxon>Fungi incertae sedis</taxon>
        <taxon>Mucoromycota</taxon>
        <taxon>Glomeromycotina</taxon>
        <taxon>Glomeromycetes</taxon>
        <taxon>Diversisporales</taxon>
        <taxon>Gigasporaceae</taxon>
        <taxon>Dentiscutata</taxon>
    </lineage>
</organism>